<keyword evidence="2" id="KW-1185">Reference proteome</keyword>
<reference evidence="3" key="1">
    <citation type="submission" date="2016-06" db="UniProtKB">
        <authorList>
            <consortium name="WormBaseParasite"/>
        </authorList>
    </citation>
    <scope>IDENTIFICATION</scope>
</reference>
<reference evidence="1 2" key="2">
    <citation type="submission" date="2018-11" db="EMBL/GenBank/DDBJ databases">
        <authorList>
            <consortium name="Pathogen Informatics"/>
        </authorList>
    </citation>
    <scope>NUCLEOTIDE SEQUENCE [LARGE SCALE GENOMIC DNA]</scope>
</reference>
<proteinExistence type="predicted"/>
<dbReference type="AlphaFoldDB" id="A0A183US15"/>
<dbReference type="WBParaSite" id="TCNE_0001128501-mRNA-1">
    <property type="protein sequence ID" value="TCNE_0001128501-mRNA-1"/>
    <property type="gene ID" value="TCNE_0001128501"/>
</dbReference>
<evidence type="ECO:0000313" key="2">
    <source>
        <dbReference type="Proteomes" id="UP000050794"/>
    </source>
</evidence>
<sequence length="196" mass="21506">MKINAVADGAERSGVVDGERREEVVINMSITAEALCERPKNAALNSLHSLALPANKSLLDVIAELLQLVQAIIGSELGEGWLRDLLDTLGKMDKPCPNCGVLHFAKEAFLWYNGGRVSVPYISQPKLFKDSFGGLHRHSESFLNNVRNINSFLAMASFTAHEEYIAGGVRVYKILGELYVNVSALYGRGRRPSFGN</sequence>
<evidence type="ECO:0000313" key="1">
    <source>
        <dbReference type="EMBL" id="VDM42606.1"/>
    </source>
</evidence>
<protein>
    <submittedName>
        <fullName evidence="3">WASH-7_N domain-containing protein</fullName>
    </submittedName>
</protein>
<dbReference type="Proteomes" id="UP000050794">
    <property type="component" value="Unassembled WGS sequence"/>
</dbReference>
<evidence type="ECO:0000313" key="3">
    <source>
        <dbReference type="WBParaSite" id="TCNE_0001128501-mRNA-1"/>
    </source>
</evidence>
<gene>
    <name evidence="1" type="ORF">TCNE_LOCUS11285</name>
</gene>
<accession>A0A183US15</accession>
<dbReference type="EMBL" id="UYWY01020806">
    <property type="protein sequence ID" value="VDM42606.1"/>
    <property type="molecule type" value="Genomic_DNA"/>
</dbReference>
<organism evidence="2 3">
    <name type="scientific">Toxocara canis</name>
    <name type="common">Canine roundworm</name>
    <dbReference type="NCBI Taxonomy" id="6265"/>
    <lineage>
        <taxon>Eukaryota</taxon>
        <taxon>Metazoa</taxon>
        <taxon>Ecdysozoa</taxon>
        <taxon>Nematoda</taxon>
        <taxon>Chromadorea</taxon>
        <taxon>Rhabditida</taxon>
        <taxon>Spirurina</taxon>
        <taxon>Ascaridomorpha</taxon>
        <taxon>Ascaridoidea</taxon>
        <taxon>Toxocaridae</taxon>
        <taxon>Toxocara</taxon>
    </lineage>
</organism>
<name>A0A183US15_TOXCA</name>